<evidence type="ECO:0000313" key="2">
    <source>
        <dbReference type="EMBL" id="JAT36300.1"/>
    </source>
</evidence>
<gene>
    <name evidence="2" type="ORF">g.45204</name>
</gene>
<evidence type="ECO:0000259" key="1">
    <source>
        <dbReference type="Pfam" id="PF24754"/>
    </source>
</evidence>
<dbReference type="AlphaFoldDB" id="A0A1B6MK10"/>
<dbReference type="Pfam" id="PF24754">
    <property type="entry name" value="MavL"/>
    <property type="match status" value="1"/>
</dbReference>
<name>A0A1B6MK10_9HEMI</name>
<organism evidence="2">
    <name type="scientific">Graphocephala atropunctata</name>
    <dbReference type="NCBI Taxonomy" id="36148"/>
    <lineage>
        <taxon>Eukaryota</taxon>
        <taxon>Metazoa</taxon>
        <taxon>Ecdysozoa</taxon>
        <taxon>Arthropoda</taxon>
        <taxon>Hexapoda</taxon>
        <taxon>Insecta</taxon>
        <taxon>Pterygota</taxon>
        <taxon>Neoptera</taxon>
        <taxon>Paraneoptera</taxon>
        <taxon>Hemiptera</taxon>
        <taxon>Auchenorrhyncha</taxon>
        <taxon>Membracoidea</taxon>
        <taxon>Cicadellidae</taxon>
        <taxon>Cicadellinae</taxon>
        <taxon>Cicadellini</taxon>
        <taxon>Graphocephala</taxon>
    </lineage>
</organism>
<feature type="domain" description="Macrodomain effector MavL" evidence="1">
    <location>
        <begin position="4"/>
        <end position="337"/>
    </location>
</feature>
<proteinExistence type="predicted"/>
<sequence length="375" mass="41765">MPTYQILLSVSTLQNLVRYKQELQSNTIKPGCYLQKQTDSLVKGGTKIENVTTEQFLQLLLSTKKIICFAESEIVGDGTDWNRSELEILGDISVAMAVKVFDNGVWGVYEKRFKAHEPPIAATLLFTPGPLLHGNNFRGPTPDFENIFERGQIDQTKYSKLIKHRLLPVLLYASETAKSEGKKALVVLPGIGCGAFAGRFCGKMGEFLNKALQALLEENEAHLTNIACVRFDPFAECQDFERIIHGVKYRVRRNIGPLGKPQLCRVDDYEESDNEFRDCTLYKVVAWDHASLPGNDYYAGSRSTDDGVTAAATDSMRVITGVEGRYSEGHYLPPEGYHTWKGVATKLESKLVVDENVMVAAHDGTLVHLKDISLV</sequence>
<reference evidence="2" key="1">
    <citation type="submission" date="2015-11" db="EMBL/GenBank/DDBJ databases">
        <title>De novo transcriptome assembly of four potential Pierce s Disease insect vectors from Arizona vineyards.</title>
        <authorList>
            <person name="Tassone E.E."/>
        </authorList>
    </citation>
    <scope>NUCLEOTIDE SEQUENCE</scope>
</reference>
<dbReference type="EMBL" id="GEBQ01003677">
    <property type="protein sequence ID" value="JAT36300.1"/>
    <property type="molecule type" value="Transcribed_RNA"/>
</dbReference>
<accession>A0A1B6MK10</accession>
<protein>
    <recommendedName>
        <fullName evidence="1">Macrodomain effector MavL domain-containing protein</fullName>
    </recommendedName>
</protein>
<dbReference type="InterPro" id="IPR057098">
    <property type="entry name" value="MavL"/>
</dbReference>